<name>A0A451BFX6_9GAMM</name>
<organism evidence="3">
    <name type="scientific">Candidatus Kentrum sp. MB</name>
    <dbReference type="NCBI Taxonomy" id="2138164"/>
    <lineage>
        <taxon>Bacteria</taxon>
        <taxon>Pseudomonadati</taxon>
        <taxon>Pseudomonadota</taxon>
        <taxon>Gammaproteobacteria</taxon>
        <taxon>Candidatus Kentrum</taxon>
    </lineage>
</organism>
<reference evidence="3" key="1">
    <citation type="submission" date="2019-02" db="EMBL/GenBank/DDBJ databases">
        <authorList>
            <person name="Gruber-Vodicka R. H."/>
            <person name="Seah K. B. B."/>
        </authorList>
    </citation>
    <scope>NUCLEOTIDE SEQUENCE</scope>
    <source>
        <strain evidence="1">BECK_BZ197</strain>
        <strain evidence="3">BECK_BZ198</strain>
        <strain evidence="2">BECK_BZ199</strain>
    </source>
</reference>
<evidence type="ECO:0000313" key="2">
    <source>
        <dbReference type="EMBL" id="VFK35217.1"/>
    </source>
</evidence>
<evidence type="ECO:0000313" key="3">
    <source>
        <dbReference type="EMBL" id="VFK77172.1"/>
    </source>
</evidence>
<dbReference type="EMBL" id="CAADGH010000106">
    <property type="protein sequence ID" value="VFK77172.1"/>
    <property type="molecule type" value="Genomic_DNA"/>
</dbReference>
<gene>
    <name evidence="1" type="ORF">BECKMB1821G_GA0114241_104716</name>
    <name evidence="3" type="ORF">BECKMB1821H_GA0114242_11062</name>
    <name evidence="2" type="ORF">BECKMB1821I_GA0114274_11052</name>
</gene>
<proteinExistence type="predicted"/>
<dbReference type="EMBL" id="CAADFO010000047">
    <property type="protein sequence ID" value="VFK29291.1"/>
    <property type="molecule type" value="Genomic_DNA"/>
</dbReference>
<dbReference type="EMBL" id="CAADFQ010000105">
    <property type="protein sequence ID" value="VFK35217.1"/>
    <property type="molecule type" value="Genomic_DNA"/>
</dbReference>
<evidence type="ECO:0000313" key="1">
    <source>
        <dbReference type="EMBL" id="VFK29291.1"/>
    </source>
</evidence>
<sequence>MIVSGLLLEYGIVIPKGKKHVRKQLLEIIEDENNGLTQRSQGENSVCSLYSYHQVESNSILWQEFFSHANELFTHRWFSAIPDRIMGS</sequence>
<accession>A0A451BFX6</accession>
<dbReference type="AlphaFoldDB" id="A0A451BFX6"/>
<protein>
    <submittedName>
        <fullName evidence="3">Uncharacterized protein</fullName>
    </submittedName>
</protein>